<comment type="caution">
    <text evidence="2">The sequence shown here is derived from an EMBL/GenBank/DDBJ whole genome shotgun (WGS) entry which is preliminary data.</text>
</comment>
<name>A0A2N1PRJ7_9BACT</name>
<proteinExistence type="predicted"/>
<sequence length="517" mass="55478">MNRQKVTISLKSENIVPGIPVILLAAGRSKRFRGVKLLTDCDGKPLLIATLEKIVSLHKGPVFVVLDWFASSLASSIKTFVSEQHLNRITALNLNGRSRSMESSLPAALETLLEIPESKTAFARGALICLSDQPEISGELIHGVIARGMKADNNGWIRTIHTPSEKPGHPVWIGRDLLYSIVENQKKSESVRSILERTSHEKAFFHTPDSGAIMDIDRRSDMINSGSGWISPARLRIAVIGVGDLGTGVAARLFRAGFDVVGMELPKPLAVRRAVALSECVYLESFAVEGVEARVVAEIPDNLENADYHGKFIPVLINHDQSSELLAQLKPDVIIDSSMTKRGDSNFMEMAGLVIGLGPGFNTGKNCHAVVETMRGPLLGRVIWKGEAIPNTGIPGELGGKQSERVLRAPCTGLFHPLHSIGDLVDANQAVAMVTPKNEASGIPTSKKSMTIKSAISGKIRGMLRDGTEVTAGLKVGDVDPRAGYVEEGNISDKALAIGGGVLEALLTFFCGQGIPE</sequence>
<organism evidence="2 3">
    <name type="scientific">Candidatus Wallbacteria bacterium HGW-Wallbacteria-1</name>
    <dbReference type="NCBI Taxonomy" id="2013854"/>
    <lineage>
        <taxon>Bacteria</taxon>
        <taxon>Candidatus Walliibacteriota</taxon>
    </lineage>
</organism>
<dbReference type="PANTHER" id="PTHR43777">
    <property type="entry name" value="MOLYBDENUM COFACTOR CYTIDYLYLTRANSFERASE"/>
    <property type="match status" value="1"/>
</dbReference>
<feature type="domain" description="MobA-like NTP transferase" evidence="1">
    <location>
        <begin position="21"/>
        <end position="198"/>
    </location>
</feature>
<dbReference type="Gene3D" id="3.40.50.720">
    <property type="entry name" value="NAD(P)-binding Rossmann-like Domain"/>
    <property type="match status" value="1"/>
</dbReference>
<reference evidence="2 3" key="1">
    <citation type="journal article" date="2017" name="ISME J.">
        <title>Potential for microbial H2 and metal transformations associated with novel bacteria and archaea in deep terrestrial subsurface sediments.</title>
        <authorList>
            <person name="Hernsdorf A.W."/>
            <person name="Amano Y."/>
            <person name="Miyakawa K."/>
            <person name="Ise K."/>
            <person name="Suzuki Y."/>
            <person name="Anantharaman K."/>
            <person name="Probst A."/>
            <person name="Burstein D."/>
            <person name="Thomas B.C."/>
            <person name="Banfield J.F."/>
        </authorList>
    </citation>
    <scope>NUCLEOTIDE SEQUENCE [LARGE SCALE GENOMIC DNA]</scope>
    <source>
        <strain evidence="2">HGW-Wallbacteria-1</strain>
    </source>
</reference>
<evidence type="ECO:0000313" key="2">
    <source>
        <dbReference type="EMBL" id="PKK90971.1"/>
    </source>
</evidence>
<dbReference type="SUPFAM" id="SSF51735">
    <property type="entry name" value="NAD(P)-binding Rossmann-fold domains"/>
    <property type="match status" value="1"/>
</dbReference>
<dbReference type="AlphaFoldDB" id="A0A2N1PRJ7"/>
<dbReference type="GO" id="GO:0016779">
    <property type="term" value="F:nucleotidyltransferase activity"/>
    <property type="evidence" value="ECO:0007669"/>
    <property type="project" value="UniProtKB-ARBA"/>
</dbReference>
<dbReference type="InterPro" id="IPR025877">
    <property type="entry name" value="MobA-like_NTP_Trfase"/>
</dbReference>
<dbReference type="NCBIfam" id="TIGR03309">
    <property type="entry name" value="matur_yqeB"/>
    <property type="match status" value="1"/>
</dbReference>
<dbReference type="InterPro" id="IPR017695">
    <property type="entry name" value="Se-dep_Mo_hydrolase_YqeB"/>
</dbReference>
<accession>A0A2N1PRJ7</accession>
<dbReference type="PANTHER" id="PTHR43777:SF1">
    <property type="entry name" value="MOLYBDENUM COFACTOR CYTIDYLYLTRANSFERASE"/>
    <property type="match status" value="1"/>
</dbReference>
<gene>
    <name evidence="2" type="ORF">CVV64_04160</name>
</gene>
<evidence type="ECO:0000313" key="3">
    <source>
        <dbReference type="Proteomes" id="UP000233256"/>
    </source>
</evidence>
<protein>
    <recommendedName>
        <fullName evidence="1">MobA-like NTP transferase domain-containing protein</fullName>
    </recommendedName>
</protein>
<dbReference type="Gene3D" id="3.90.550.10">
    <property type="entry name" value="Spore Coat Polysaccharide Biosynthesis Protein SpsA, Chain A"/>
    <property type="match status" value="1"/>
</dbReference>
<evidence type="ECO:0000259" key="1">
    <source>
        <dbReference type="Pfam" id="PF12804"/>
    </source>
</evidence>
<dbReference type="InterPro" id="IPR029044">
    <property type="entry name" value="Nucleotide-diphossugar_trans"/>
</dbReference>
<dbReference type="SUPFAM" id="SSF53448">
    <property type="entry name" value="Nucleotide-diphospho-sugar transferases"/>
    <property type="match status" value="1"/>
</dbReference>
<dbReference type="Pfam" id="PF12804">
    <property type="entry name" value="NTP_transf_3"/>
    <property type="match status" value="1"/>
</dbReference>
<dbReference type="InterPro" id="IPR036291">
    <property type="entry name" value="NAD(P)-bd_dom_sf"/>
</dbReference>
<dbReference type="EMBL" id="PGXC01000003">
    <property type="protein sequence ID" value="PKK90971.1"/>
    <property type="molecule type" value="Genomic_DNA"/>
</dbReference>
<dbReference type="Proteomes" id="UP000233256">
    <property type="component" value="Unassembled WGS sequence"/>
</dbReference>